<dbReference type="SUPFAM" id="SSF55909">
    <property type="entry name" value="Pentein"/>
    <property type="match status" value="1"/>
</dbReference>
<reference evidence="3 4" key="1">
    <citation type="submission" date="2022-10" db="EMBL/GenBank/DDBJ databases">
        <title>The complete genomes of actinobacterial strains from the NBC collection.</title>
        <authorList>
            <person name="Joergensen T.S."/>
            <person name="Alvarez Arevalo M."/>
            <person name="Sterndorff E.B."/>
            <person name="Faurdal D."/>
            <person name="Vuksanovic O."/>
            <person name="Mourched A.-S."/>
            <person name="Charusanti P."/>
            <person name="Shaw S."/>
            <person name="Blin K."/>
            <person name="Weber T."/>
        </authorList>
    </citation>
    <scope>NUCLEOTIDE SEQUENCE [LARGE SCALE GENOMIC DNA]</scope>
    <source>
        <strain evidence="3 4">NBC_00156</strain>
    </source>
</reference>
<keyword evidence="2" id="KW-0808">Transferase</keyword>
<evidence type="ECO:0000256" key="1">
    <source>
        <dbReference type="ARBA" id="ARBA00006943"/>
    </source>
</evidence>
<dbReference type="InterPro" id="IPR033195">
    <property type="entry name" value="AmidinoTrfase"/>
</dbReference>
<dbReference type="Proteomes" id="UP001622557">
    <property type="component" value="Chromosome"/>
</dbReference>
<name>A0ABZ1KP35_STRAH</name>
<gene>
    <name evidence="3" type="ORF">OG350_19430</name>
</gene>
<dbReference type="GeneID" id="97282642"/>
<dbReference type="PANTHER" id="PTHR10488">
    <property type="entry name" value="GLYCINE AMIDINOTRANSFERASE, MITOCHONDRIAL"/>
    <property type="match status" value="1"/>
</dbReference>
<protein>
    <submittedName>
        <fullName evidence="3">Amidinotransferase</fullName>
    </submittedName>
</protein>
<proteinExistence type="inferred from homology"/>
<accession>A0ABZ1KP35</accession>
<comment type="similarity">
    <text evidence="1">Belongs to the amidinotransferase family.</text>
</comment>
<keyword evidence="4" id="KW-1185">Reference proteome</keyword>
<dbReference type="RefSeq" id="WP_405448416.1">
    <property type="nucleotide sequence ID" value="NZ_CP108164.1"/>
</dbReference>
<dbReference type="PANTHER" id="PTHR10488:SF1">
    <property type="entry name" value="GLYCINE AMIDINOTRANSFERASE, MITOCHONDRIAL"/>
    <property type="match status" value="1"/>
</dbReference>
<sequence>MSAVGGTPAEPVVNIHNEWDPLEEIIVGRLEGLLIPAWEPDMLGCMYEEYFDFYRTRGGEEWPAAEIQAAQRELDELISILEGEGVTVRRPDLREYGGQLRTPHWSVPNELGVANPRDSLLVIGKDIIETPMAWRSRYFETFAYRPLIKEYYARGANWVAAPKPELRDGLYKESFTAAGPGEPPRFVLNELEPVFDAADAIKCGRDIFMGLSSTCNEAGIEWLQRYLDATHPDTYRVHRLVFNDPHAMHIDATFYPLAPGKLLVHPERVTSIPSLFKDWDVLRTPDPCVPDSYPLYFSSKWMNANVLMLDASRVIVAAGEVNTIKAFKDWGLEVIECPFWNFNNFGGSFHCATLDIRRRGSLENYF</sequence>
<organism evidence="3 4">
    <name type="scientific">Streptomyces achromogenes</name>
    <dbReference type="NCBI Taxonomy" id="67255"/>
    <lineage>
        <taxon>Bacteria</taxon>
        <taxon>Bacillati</taxon>
        <taxon>Actinomycetota</taxon>
        <taxon>Actinomycetes</taxon>
        <taxon>Kitasatosporales</taxon>
        <taxon>Streptomycetaceae</taxon>
        <taxon>Streptomyces</taxon>
    </lineage>
</organism>
<evidence type="ECO:0000313" key="4">
    <source>
        <dbReference type="Proteomes" id="UP001622557"/>
    </source>
</evidence>
<dbReference type="Gene3D" id="3.75.10.10">
    <property type="entry name" value="L-arginine/glycine Amidinotransferase, Chain A"/>
    <property type="match status" value="1"/>
</dbReference>
<dbReference type="EMBL" id="CP108164">
    <property type="protein sequence ID" value="WTQ82339.1"/>
    <property type="molecule type" value="Genomic_DNA"/>
</dbReference>
<evidence type="ECO:0000256" key="2">
    <source>
        <dbReference type="ARBA" id="ARBA00022679"/>
    </source>
</evidence>
<evidence type="ECO:0000313" key="3">
    <source>
        <dbReference type="EMBL" id="WTQ82339.1"/>
    </source>
</evidence>